<keyword evidence="4" id="KW-0472">Membrane</keyword>
<comment type="subcellular location">
    <subcellularLocation>
        <location evidence="1">Cell outer membrane</location>
    </subcellularLocation>
</comment>
<dbReference type="Proteomes" id="UP000184280">
    <property type="component" value="Unassembled WGS sequence"/>
</dbReference>
<feature type="chain" id="PRO_5009926237" evidence="6">
    <location>
        <begin position="23"/>
        <end position="679"/>
    </location>
</feature>
<evidence type="ECO:0000256" key="3">
    <source>
        <dbReference type="ARBA" id="ARBA00022729"/>
    </source>
</evidence>
<evidence type="ECO:0000256" key="5">
    <source>
        <dbReference type="ARBA" id="ARBA00023237"/>
    </source>
</evidence>
<dbReference type="PROSITE" id="PS51257">
    <property type="entry name" value="PROKAR_LIPOPROTEIN"/>
    <property type="match status" value="1"/>
</dbReference>
<dbReference type="Gene3D" id="1.25.40.390">
    <property type="match status" value="1"/>
</dbReference>
<dbReference type="InterPro" id="IPR012944">
    <property type="entry name" value="SusD_RagB_dom"/>
</dbReference>
<dbReference type="AlphaFoldDB" id="A0A1M7GMH4"/>
<dbReference type="RefSeq" id="WP_073044100.1">
    <property type="nucleotide sequence ID" value="NZ_FOLF01000003.1"/>
</dbReference>
<evidence type="ECO:0000313" key="9">
    <source>
        <dbReference type="Proteomes" id="UP000184280"/>
    </source>
</evidence>
<gene>
    <name evidence="8" type="ORF">SAMN04488494_1504</name>
</gene>
<comment type="similarity">
    <text evidence="2">Belongs to the SusD family.</text>
</comment>
<evidence type="ECO:0000256" key="1">
    <source>
        <dbReference type="ARBA" id="ARBA00004442"/>
    </source>
</evidence>
<feature type="domain" description="RagB/SusD" evidence="7">
    <location>
        <begin position="344"/>
        <end position="679"/>
    </location>
</feature>
<dbReference type="SUPFAM" id="SSF48452">
    <property type="entry name" value="TPR-like"/>
    <property type="match status" value="1"/>
</dbReference>
<keyword evidence="5" id="KW-0998">Cell outer membrane</keyword>
<protein>
    <submittedName>
        <fullName evidence="8">Starch-binding associating with outer membrane</fullName>
    </submittedName>
</protein>
<dbReference type="EMBL" id="FRCJ01000002">
    <property type="protein sequence ID" value="SHM17079.1"/>
    <property type="molecule type" value="Genomic_DNA"/>
</dbReference>
<dbReference type="InterPro" id="IPR011990">
    <property type="entry name" value="TPR-like_helical_dom_sf"/>
</dbReference>
<accession>A0A1M7GMH4</accession>
<evidence type="ECO:0000313" key="8">
    <source>
        <dbReference type="EMBL" id="SHM17079.1"/>
    </source>
</evidence>
<sequence>MKLNIKNIIGASLLTLSLGACTDTVKFGNAFLEKAPGGTVTADTVFSNPEYTRNFLAGIYATQYYNLPTNSTNAAPQCQNYWKGMPDALGDDFHLLFNNTIVFGKYYNGSLTSAIDGNKNGNIYPYTNEYIWENVRHCWVLIENIDKVPDMTDAEKARIKDEARCLLSYAYFIAFRFYGGLPIINSSFTGAEASYDLPRRSVESTVNFMVEQLNTVIKNKALPWAYEGSEAASETGHWTLAGAMALKCKVLQFAASPLFNDSQPYWQGKYTTEADTCAWYGGSKPELWQQLKQACADFFAQMNANGHYHLVQPLGTTQEDYRYAFRSGYILQNSPEILHSIRRSNNAHGNDYGWYNLGWGGKANGSGGNDRYAYCPTQEYVEMFPWADGTPFDWDKAEKEGKLDYMFVKGDTVKGQQMLQNLQYTRDPRLYETVMVNGDRQTLNWGDGRASGANWEMWVGGTTIGTASKTNSGKYGTGYRMLKYIVGEAMRRKKPQWNAIMLSDIYLTYAEALLQADNNATEAIKYVDAVRARVGLKGLVECNPDKNLTSNKQALLDEIMRERACDLAFQMEHYFDMIRYKRADLFERPLHGLRIYRLVKDGNSWKREESQWYNKSFNKKLAETDPNFYEPSHFDFERFQITTGARYWWSNGFDPKWYLTPFPITEVNKGYGLTQNAGW</sequence>
<organism evidence="8 9">
    <name type="scientific">Xylanibacter ruminicola</name>
    <name type="common">Prevotella ruminicola</name>
    <dbReference type="NCBI Taxonomy" id="839"/>
    <lineage>
        <taxon>Bacteria</taxon>
        <taxon>Pseudomonadati</taxon>
        <taxon>Bacteroidota</taxon>
        <taxon>Bacteroidia</taxon>
        <taxon>Bacteroidales</taxon>
        <taxon>Prevotellaceae</taxon>
        <taxon>Xylanibacter</taxon>
    </lineage>
</organism>
<evidence type="ECO:0000256" key="6">
    <source>
        <dbReference type="SAM" id="SignalP"/>
    </source>
</evidence>
<evidence type="ECO:0000256" key="2">
    <source>
        <dbReference type="ARBA" id="ARBA00006275"/>
    </source>
</evidence>
<reference evidence="8 9" key="1">
    <citation type="submission" date="2016-11" db="EMBL/GenBank/DDBJ databases">
        <authorList>
            <person name="Jaros S."/>
            <person name="Januszkiewicz K."/>
            <person name="Wedrychowicz H."/>
        </authorList>
    </citation>
    <scope>NUCLEOTIDE SEQUENCE [LARGE SCALE GENOMIC DNA]</scope>
    <source>
        <strain evidence="8 9">BPI-34</strain>
    </source>
</reference>
<dbReference type="Pfam" id="PF07980">
    <property type="entry name" value="SusD_RagB"/>
    <property type="match status" value="1"/>
</dbReference>
<name>A0A1M7GMH4_XYLRU</name>
<feature type="signal peptide" evidence="6">
    <location>
        <begin position="1"/>
        <end position="22"/>
    </location>
</feature>
<evidence type="ECO:0000259" key="7">
    <source>
        <dbReference type="Pfam" id="PF07980"/>
    </source>
</evidence>
<evidence type="ECO:0000256" key="4">
    <source>
        <dbReference type="ARBA" id="ARBA00023136"/>
    </source>
</evidence>
<dbReference type="GO" id="GO:0009279">
    <property type="term" value="C:cell outer membrane"/>
    <property type="evidence" value="ECO:0007669"/>
    <property type="project" value="UniProtKB-SubCell"/>
</dbReference>
<keyword evidence="3 6" id="KW-0732">Signal</keyword>
<proteinExistence type="inferred from homology"/>
<dbReference type="OrthoDB" id="5694214at2"/>